<protein>
    <submittedName>
        <fullName evidence="1">Uncharacterized protein</fullName>
    </submittedName>
</protein>
<organism evidence="1 2">
    <name type="scientific">Araneus ventricosus</name>
    <name type="common">Orbweaver spider</name>
    <name type="synonym">Epeira ventricosa</name>
    <dbReference type="NCBI Taxonomy" id="182803"/>
    <lineage>
        <taxon>Eukaryota</taxon>
        <taxon>Metazoa</taxon>
        <taxon>Ecdysozoa</taxon>
        <taxon>Arthropoda</taxon>
        <taxon>Chelicerata</taxon>
        <taxon>Arachnida</taxon>
        <taxon>Araneae</taxon>
        <taxon>Araneomorphae</taxon>
        <taxon>Entelegynae</taxon>
        <taxon>Araneoidea</taxon>
        <taxon>Araneidae</taxon>
        <taxon>Araneus</taxon>
    </lineage>
</organism>
<proteinExistence type="predicted"/>
<sequence>MSDNWRFLCSAVSSAFLSWLRCALFDNQLFHCFSVSAALLFWPRCAITVNRLLFCSSVSSVLTMLCHSCQSAVSFFISFSNSPFTFPNCYSMPCNSSFSFRHRKKRELNKEKIVNSKYLAQAISNNASFPDGEKK</sequence>
<gene>
    <name evidence="1" type="ORF">AVEN_118792_1</name>
</gene>
<reference evidence="1 2" key="1">
    <citation type="journal article" date="2019" name="Sci. Rep.">
        <title>Orb-weaving spider Araneus ventricosus genome elucidates the spidroin gene catalogue.</title>
        <authorList>
            <person name="Kono N."/>
            <person name="Nakamura H."/>
            <person name="Ohtoshi R."/>
            <person name="Moran D.A.P."/>
            <person name="Shinohara A."/>
            <person name="Yoshida Y."/>
            <person name="Fujiwara M."/>
            <person name="Mori M."/>
            <person name="Tomita M."/>
            <person name="Arakawa K."/>
        </authorList>
    </citation>
    <scope>NUCLEOTIDE SEQUENCE [LARGE SCALE GENOMIC DNA]</scope>
</reference>
<comment type="caution">
    <text evidence="1">The sequence shown here is derived from an EMBL/GenBank/DDBJ whole genome shotgun (WGS) entry which is preliminary data.</text>
</comment>
<evidence type="ECO:0000313" key="2">
    <source>
        <dbReference type="Proteomes" id="UP000499080"/>
    </source>
</evidence>
<evidence type="ECO:0000313" key="1">
    <source>
        <dbReference type="EMBL" id="GBL96263.1"/>
    </source>
</evidence>
<accession>A0A4Y2BWF3</accession>
<dbReference type="AlphaFoldDB" id="A0A4Y2BWF3"/>
<name>A0A4Y2BWF3_ARAVE</name>
<dbReference type="EMBL" id="BGPR01000118">
    <property type="protein sequence ID" value="GBL96263.1"/>
    <property type="molecule type" value="Genomic_DNA"/>
</dbReference>
<keyword evidence="2" id="KW-1185">Reference proteome</keyword>
<dbReference type="Proteomes" id="UP000499080">
    <property type="component" value="Unassembled WGS sequence"/>
</dbReference>